<evidence type="ECO:0000313" key="7">
    <source>
        <dbReference type="Proteomes" id="UP000324832"/>
    </source>
</evidence>
<dbReference type="InterPro" id="IPR010796">
    <property type="entry name" value="C2_B9-type_dom"/>
</dbReference>
<accession>A0A5E4PQG9</accession>
<dbReference type="AlphaFoldDB" id="A0A5E4PQG9"/>
<feature type="non-terminal residue" evidence="6">
    <location>
        <position position="1"/>
    </location>
</feature>
<dbReference type="Proteomes" id="UP000324832">
    <property type="component" value="Unassembled WGS sequence"/>
</dbReference>
<keyword evidence="4" id="KW-0206">Cytoskeleton</keyword>
<dbReference type="GO" id="GO:0060271">
    <property type="term" value="P:cilium assembly"/>
    <property type="evidence" value="ECO:0007669"/>
    <property type="project" value="TreeGrafter"/>
</dbReference>
<evidence type="ECO:0000256" key="1">
    <source>
        <dbReference type="ARBA" id="ARBA00004120"/>
    </source>
</evidence>
<comment type="subcellular location">
    <subcellularLocation>
        <location evidence="1">Cytoplasm</location>
        <location evidence="1">Cytoskeleton</location>
        <location evidence="1">Cilium basal body</location>
    </subcellularLocation>
</comment>
<protein>
    <recommendedName>
        <fullName evidence="8">C2 domain-containing protein</fullName>
    </recommendedName>
</protein>
<keyword evidence="3" id="KW-0970">Cilium biogenesis/degradation</keyword>
<evidence type="ECO:0000256" key="4">
    <source>
        <dbReference type="ARBA" id="ARBA00023212"/>
    </source>
</evidence>
<evidence type="ECO:0000256" key="3">
    <source>
        <dbReference type="ARBA" id="ARBA00022794"/>
    </source>
</evidence>
<dbReference type="PANTHER" id="PTHR12968">
    <property type="entry name" value="B9 DOMAIN-CONTAINING"/>
    <property type="match status" value="1"/>
</dbReference>
<dbReference type="GO" id="GO:0036038">
    <property type="term" value="C:MKS complex"/>
    <property type="evidence" value="ECO:0007669"/>
    <property type="project" value="TreeGrafter"/>
</dbReference>
<dbReference type="PROSITE" id="PS51381">
    <property type="entry name" value="C2_B9"/>
    <property type="match status" value="1"/>
</dbReference>
<evidence type="ECO:0000256" key="5">
    <source>
        <dbReference type="ARBA" id="ARBA00023273"/>
    </source>
</evidence>
<evidence type="ECO:0008006" key="8">
    <source>
        <dbReference type="Google" id="ProtNLM"/>
    </source>
</evidence>
<dbReference type="PANTHER" id="PTHR12968:SF4">
    <property type="entry name" value="TECTONIC-LIKE COMPLEX MEMBER MKS1"/>
    <property type="match status" value="1"/>
</dbReference>
<keyword evidence="2" id="KW-0963">Cytoplasm</keyword>
<dbReference type="Pfam" id="PF07162">
    <property type="entry name" value="B9-C2"/>
    <property type="match status" value="1"/>
</dbReference>
<keyword evidence="5" id="KW-0966">Cell projection</keyword>
<organism evidence="6 7">
    <name type="scientific">Leptidea sinapis</name>
    <dbReference type="NCBI Taxonomy" id="189913"/>
    <lineage>
        <taxon>Eukaryota</taxon>
        <taxon>Metazoa</taxon>
        <taxon>Ecdysozoa</taxon>
        <taxon>Arthropoda</taxon>
        <taxon>Hexapoda</taxon>
        <taxon>Insecta</taxon>
        <taxon>Pterygota</taxon>
        <taxon>Neoptera</taxon>
        <taxon>Endopterygota</taxon>
        <taxon>Lepidoptera</taxon>
        <taxon>Glossata</taxon>
        <taxon>Ditrysia</taxon>
        <taxon>Papilionoidea</taxon>
        <taxon>Pieridae</taxon>
        <taxon>Dismorphiinae</taxon>
        <taxon>Leptidea</taxon>
    </lineage>
</organism>
<sequence>VRIKHQDNTVSLPKFHDSTSEREILDQNNTEKYTFKWQEKVFSQYEHDTYSDNHTCVTENDLRYHNMIKTVNCSPQRVFTYINNDCYLPLPCINNKNISDSILSGFLEKFRLKDVIASSIGETNSTANLCQSQESNALLKQEWMAMHIVYDNSKYDGDGNLIFKEDCLLLSVYFNTYSNFIILSPDVNNIVFNPYIIEDSLGVLGLEYGVDVKFGVQKCGEDLEDLLGKLYEKWKKKHKQTYSFMYPNIGKRKYYVTLEIVLAENFEMDNIYIEYYIKLPDGVECNNVLQGRTHVTKSTKTANRRWLYGHTVDLEFEVSLNDDPQPIRIFLEVISVDWWGRHRTEGYSRLSLTLAPGAHLERLSCSRPSEMNDVVAESRRFFIGGCHLLDDLNVLDSHNLQDADFKLVSTGTVLVRWSCISQTRMMRQAPLDSSAVLEGVDAVLKQYKLAKATLKAATKAVRYDTNYTDDST</sequence>
<keyword evidence="7" id="KW-1185">Reference proteome</keyword>
<evidence type="ECO:0000313" key="6">
    <source>
        <dbReference type="EMBL" id="VVC87340.1"/>
    </source>
</evidence>
<gene>
    <name evidence="6" type="ORF">LSINAPIS_LOCUS971</name>
</gene>
<dbReference type="EMBL" id="FZQP02000104">
    <property type="protein sequence ID" value="VVC87340.1"/>
    <property type="molecule type" value="Genomic_DNA"/>
</dbReference>
<evidence type="ECO:0000256" key="2">
    <source>
        <dbReference type="ARBA" id="ARBA00022490"/>
    </source>
</evidence>
<reference evidence="6 7" key="1">
    <citation type="submission" date="2017-07" db="EMBL/GenBank/DDBJ databases">
        <authorList>
            <person name="Talla V."/>
            <person name="Backstrom N."/>
        </authorList>
    </citation>
    <scope>NUCLEOTIDE SEQUENCE [LARGE SCALE GENOMIC DNA]</scope>
</reference>
<name>A0A5E4PQG9_9NEOP</name>
<proteinExistence type="predicted"/>